<keyword evidence="5 6" id="KW-0408">Iron</keyword>
<sequence length="235" mass="24815">MKDSLFSNKLAAVVLIVLLLFIGLPVVVNTMGVVFGGHHGHEYEEDNPFGLAYQPYAELAVSGGAQVEEVQVSLGCLLAEADATRGQRSAGVCAACHSFDAGGANLTGPKLWNVLGREVASVDGYGDYSGALKALGGDWTYDKLDQYLYNSSAYVPGTNMNQAIRKDNKRADILLYLGSLSDNPIEVPECVPPAAEEAPMEEAAAEAADGVDFEAPGPGETELPDQEVNTMEDDG</sequence>
<keyword evidence="1" id="KW-0813">Transport</keyword>
<name>A0A7Y3RKL4_9PROT</name>
<evidence type="ECO:0000313" key="9">
    <source>
        <dbReference type="EMBL" id="NNU15794.1"/>
    </source>
</evidence>
<dbReference type="Gene3D" id="1.10.760.10">
    <property type="entry name" value="Cytochrome c-like domain"/>
    <property type="match status" value="1"/>
</dbReference>
<evidence type="ECO:0000256" key="7">
    <source>
        <dbReference type="SAM" id="MobiDB-lite"/>
    </source>
</evidence>
<accession>A0A7Y3RKL4</accession>
<feature type="region of interest" description="Disordered" evidence="7">
    <location>
        <begin position="193"/>
        <end position="235"/>
    </location>
</feature>
<evidence type="ECO:0000256" key="5">
    <source>
        <dbReference type="ARBA" id="ARBA00023004"/>
    </source>
</evidence>
<dbReference type="PANTHER" id="PTHR11961">
    <property type="entry name" value="CYTOCHROME C"/>
    <property type="match status" value="1"/>
</dbReference>
<dbReference type="InterPro" id="IPR009056">
    <property type="entry name" value="Cyt_c-like_dom"/>
</dbReference>
<evidence type="ECO:0000256" key="4">
    <source>
        <dbReference type="ARBA" id="ARBA00022982"/>
    </source>
</evidence>
<dbReference type="GO" id="GO:0046872">
    <property type="term" value="F:metal ion binding"/>
    <property type="evidence" value="ECO:0007669"/>
    <property type="project" value="UniProtKB-KW"/>
</dbReference>
<evidence type="ECO:0000256" key="3">
    <source>
        <dbReference type="ARBA" id="ARBA00022723"/>
    </source>
</evidence>
<dbReference type="AlphaFoldDB" id="A0A7Y3RKL4"/>
<feature type="compositionally biased region" description="Acidic residues" evidence="7">
    <location>
        <begin position="198"/>
        <end position="212"/>
    </location>
</feature>
<evidence type="ECO:0000259" key="8">
    <source>
        <dbReference type="PROSITE" id="PS51007"/>
    </source>
</evidence>
<dbReference type="Proteomes" id="UP000536835">
    <property type="component" value="Unassembled WGS sequence"/>
</dbReference>
<comment type="caution">
    <text evidence="9">The sequence shown here is derived from an EMBL/GenBank/DDBJ whole genome shotgun (WGS) entry which is preliminary data.</text>
</comment>
<proteinExistence type="predicted"/>
<evidence type="ECO:0000313" key="10">
    <source>
        <dbReference type="Proteomes" id="UP000536835"/>
    </source>
</evidence>
<reference evidence="9 10" key="1">
    <citation type="submission" date="2020-05" db="EMBL/GenBank/DDBJ databases">
        <title>Parvularcula mediterraneae sp. nov., isolated from polypropylene straw from shallow seawater of the seashore of Laganas in Zakynthos island, Greece.</title>
        <authorList>
            <person name="Szabo I."/>
            <person name="Al-Omari J."/>
            <person name="Rado J."/>
            <person name="Szerdahelyi G.S."/>
        </authorList>
    </citation>
    <scope>NUCLEOTIDE SEQUENCE [LARGE SCALE GENOMIC DNA]</scope>
    <source>
        <strain evidence="9 10">ZS-1/3</strain>
    </source>
</reference>
<gene>
    <name evidence="9" type="ORF">HK107_05600</name>
</gene>
<keyword evidence="10" id="KW-1185">Reference proteome</keyword>
<keyword evidence="4" id="KW-0249">Electron transport</keyword>
<keyword evidence="3 6" id="KW-0479">Metal-binding</keyword>
<evidence type="ECO:0000256" key="2">
    <source>
        <dbReference type="ARBA" id="ARBA00022617"/>
    </source>
</evidence>
<dbReference type="InterPro" id="IPR036909">
    <property type="entry name" value="Cyt_c-like_dom_sf"/>
</dbReference>
<dbReference type="PROSITE" id="PS51007">
    <property type="entry name" value="CYTC"/>
    <property type="match status" value="1"/>
</dbReference>
<dbReference type="EMBL" id="JABFCX010000002">
    <property type="protein sequence ID" value="NNU15794.1"/>
    <property type="molecule type" value="Genomic_DNA"/>
</dbReference>
<protein>
    <submittedName>
        <fullName evidence="9">Cytochrome c family protein</fullName>
    </submittedName>
</protein>
<dbReference type="PRINTS" id="PR00604">
    <property type="entry name" value="CYTCHRMECIAB"/>
</dbReference>
<dbReference type="InterPro" id="IPR002327">
    <property type="entry name" value="Cyt_c_1A/1B"/>
</dbReference>
<feature type="compositionally biased region" description="Acidic residues" evidence="7">
    <location>
        <begin position="222"/>
        <end position="235"/>
    </location>
</feature>
<organism evidence="9 10">
    <name type="scientific">Parvularcula mediterranea</name>
    <dbReference type="NCBI Taxonomy" id="2732508"/>
    <lineage>
        <taxon>Bacteria</taxon>
        <taxon>Pseudomonadati</taxon>
        <taxon>Pseudomonadota</taxon>
        <taxon>Alphaproteobacteria</taxon>
        <taxon>Parvularculales</taxon>
        <taxon>Parvularculaceae</taxon>
        <taxon>Parvularcula</taxon>
    </lineage>
</organism>
<dbReference type="RefSeq" id="WP_173197520.1">
    <property type="nucleotide sequence ID" value="NZ_JABFCX010000002.1"/>
</dbReference>
<evidence type="ECO:0000256" key="6">
    <source>
        <dbReference type="PROSITE-ProRule" id="PRU00433"/>
    </source>
</evidence>
<dbReference type="GO" id="GO:0009055">
    <property type="term" value="F:electron transfer activity"/>
    <property type="evidence" value="ECO:0007669"/>
    <property type="project" value="InterPro"/>
</dbReference>
<feature type="domain" description="Cytochrome c" evidence="8">
    <location>
        <begin position="81"/>
        <end position="181"/>
    </location>
</feature>
<dbReference type="SUPFAM" id="SSF46626">
    <property type="entry name" value="Cytochrome c"/>
    <property type="match status" value="1"/>
</dbReference>
<keyword evidence="2 6" id="KW-0349">Heme</keyword>
<evidence type="ECO:0000256" key="1">
    <source>
        <dbReference type="ARBA" id="ARBA00022448"/>
    </source>
</evidence>
<dbReference type="GO" id="GO:0020037">
    <property type="term" value="F:heme binding"/>
    <property type="evidence" value="ECO:0007669"/>
    <property type="project" value="InterPro"/>
</dbReference>